<dbReference type="Gene3D" id="3.40.50.300">
    <property type="entry name" value="P-loop containing nucleotide triphosphate hydrolases"/>
    <property type="match status" value="1"/>
</dbReference>
<dbReference type="PANTHER" id="PTHR23274:SF48">
    <property type="entry name" value="ATP-DEPENDENT DNA HELICASE"/>
    <property type="match status" value="1"/>
</dbReference>
<dbReference type="PANTHER" id="PTHR23274">
    <property type="entry name" value="DNA HELICASE-RELATED"/>
    <property type="match status" value="1"/>
</dbReference>
<dbReference type="CDD" id="cd18809">
    <property type="entry name" value="SF1_C_RecD"/>
    <property type="match status" value="1"/>
</dbReference>
<feature type="domain" description="DNA helicase Pif1-like 2B" evidence="1">
    <location>
        <begin position="6"/>
        <end position="51"/>
    </location>
</feature>
<evidence type="ECO:0000259" key="1">
    <source>
        <dbReference type="Pfam" id="PF21530"/>
    </source>
</evidence>
<dbReference type="STRING" id="3708.A0A078JWF4"/>
<dbReference type="OrthoDB" id="1930718at2759"/>
<dbReference type="AlphaFoldDB" id="A0A078JWF4"/>
<dbReference type="EMBL" id="LK048428">
    <property type="protein sequence ID" value="CDY71988.1"/>
    <property type="molecule type" value="Genomic_DNA"/>
</dbReference>
<dbReference type="InterPro" id="IPR049163">
    <property type="entry name" value="Pif1-like_2B_dom"/>
</dbReference>
<dbReference type="Gramene" id="CDX80818">
    <property type="protein sequence ID" value="CDX80818"/>
    <property type="gene ID" value="GSBRNA2T00134211001"/>
</dbReference>
<name>A0A078JWF4_BRANA</name>
<reference evidence="2" key="2">
    <citation type="submission" date="2014-06" db="EMBL/GenBank/DDBJ databases">
        <authorList>
            <person name="Genoscope - CEA"/>
        </authorList>
    </citation>
    <scope>NUCLEOTIDE SEQUENCE</scope>
</reference>
<dbReference type="Pfam" id="PF21530">
    <property type="entry name" value="Pif1_2B_dom"/>
    <property type="match status" value="1"/>
</dbReference>
<sequence length="173" mass="19466">MVYTQEYLNSIKVSGLPNHVLKLKIGTPIMLLRNIDPIGGLCNGTRLLVTQIAKHVIQARLITGNNVGEKVLIPRMFVSPPEARFPFRMRRRQFPIAVAFAMTINKSQGQTLQRVGLFLPKPVFSHGQLYVAVSRVTSRDGLRILITDEKGIPQKKTLNVVYKEIFQSVELSD</sequence>
<dbReference type="OMA" id="PFKFINS"/>
<reference evidence="2" key="1">
    <citation type="journal article" date="2014" name="Science">
        <title>Plant genetics. Early allopolyploid evolution in the post-Neolithic Brassica napus oilseed genome.</title>
        <authorList>
            <person name="Chalhoub B."/>
            <person name="Denoeud F."/>
            <person name="Liu S."/>
            <person name="Parkin I.A."/>
            <person name="Tang H."/>
            <person name="Wang X."/>
            <person name="Chiquet J."/>
            <person name="Belcram H."/>
            <person name="Tong C."/>
            <person name="Samans B."/>
            <person name="Correa M."/>
            <person name="Da Silva C."/>
            <person name="Just J."/>
            <person name="Falentin C."/>
            <person name="Koh C.S."/>
            <person name="Le Clainche I."/>
            <person name="Bernard M."/>
            <person name="Bento P."/>
            <person name="Noel B."/>
            <person name="Labadie K."/>
            <person name="Alberti A."/>
            <person name="Charles M."/>
            <person name="Arnaud D."/>
            <person name="Guo H."/>
            <person name="Daviaud C."/>
            <person name="Alamery S."/>
            <person name="Jabbari K."/>
            <person name="Zhao M."/>
            <person name="Edger P.P."/>
            <person name="Chelaifa H."/>
            <person name="Tack D."/>
            <person name="Lassalle G."/>
            <person name="Mestiri I."/>
            <person name="Schnel N."/>
            <person name="Le Paslier M.C."/>
            <person name="Fan G."/>
            <person name="Renault V."/>
            <person name="Bayer P.E."/>
            <person name="Golicz A.A."/>
            <person name="Manoli S."/>
            <person name="Lee T.H."/>
            <person name="Thi V.H."/>
            <person name="Chalabi S."/>
            <person name="Hu Q."/>
            <person name="Fan C."/>
            <person name="Tollenaere R."/>
            <person name="Lu Y."/>
            <person name="Battail C."/>
            <person name="Shen J."/>
            <person name="Sidebottom C.H."/>
            <person name="Wang X."/>
            <person name="Canaguier A."/>
            <person name="Chauveau A."/>
            <person name="Berard A."/>
            <person name="Deniot G."/>
            <person name="Guan M."/>
            <person name="Liu Z."/>
            <person name="Sun F."/>
            <person name="Lim Y.P."/>
            <person name="Lyons E."/>
            <person name="Town C.D."/>
            <person name="Bancroft I."/>
            <person name="Wang X."/>
            <person name="Meng J."/>
            <person name="Ma J."/>
            <person name="Pires J.C."/>
            <person name="King G.J."/>
            <person name="Brunel D."/>
            <person name="Delourme R."/>
            <person name="Renard M."/>
            <person name="Aury J.M."/>
            <person name="Adams K.L."/>
            <person name="Batley J."/>
            <person name="Snowdon R.J."/>
            <person name="Tost J."/>
            <person name="Edwards D."/>
            <person name="Zhou Y."/>
            <person name="Hua W."/>
            <person name="Sharpe A.G."/>
            <person name="Paterson A.H."/>
            <person name="Guan C."/>
            <person name="Wincker P."/>
        </authorList>
    </citation>
    <scope>NUCLEOTIDE SEQUENCE [LARGE SCALE GENOMIC DNA]</scope>
</reference>
<accession>A0A078JWF4</accession>
<gene>
    <name evidence="2" type="primary">BnaAnng39530D</name>
    <name evidence="2" type="ORF">GSBRNA2T00022961001</name>
</gene>
<dbReference type="InterPro" id="IPR027417">
    <property type="entry name" value="P-loop_NTPase"/>
</dbReference>
<organism evidence="2">
    <name type="scientific">Brassica napus</name>
    <name type="common">Rape</name>
    <dbReference type="NCBI Taxonomy" id="3708"/>
    <lineage>
        <taxon>Eukaryota</taxon>
        <taxon>Viridiplantae</taxon>
        <taxon>Streptophyta</taxon>
        <taxon>Embryophyta</taxon>
        <taxon>Tracheophyta</taxon>
        <taxon>Spermatophyta</taxon>
        <taxon>Magnoliopsida</taxon>
        <taxon>eudicotyledons</taxon>
        <taxon>Gunneridae</taxon>
        <taxon>Pentapetalae</taxon>
        <taxon>rosids</taxon>
        <taxon>malvids</taxon>
        <taxon>Brassicales</taxon>
        <taxon>Brassicaceae</taxon>
        <taxon>Brassiceae</taxon>
        <taxon>Brassica</taxon>
    </lineage>
</organism>
<dbReference type="PaxDb" id="3708-A0A078JWF4"/>
<protein>
    <submittedName>
        <fullName evidence="2">BnaAnng39530D protein</fullName>
    </submittedName>
</protein>
<dbReference type="Gramene" id="CDY71988">
    <property type="protein sequence ID" value="CDY71988"/>
    <property type="gene ID" value="GSBRNA2T00022961001"/>
</dbReference>
<dbReference type="SUPFAM" id="SSF52540">
    <property type="entry name" value="P-loop containing nucleoside triphosphate hydrolases"/>
    <property type="match status" value="1"/>
</dbReference>
<evidence type="ECO:0000313" key="2">
    <source>
        <dbReference type="EMBL" id="CDY71988.1"/>
    </source>
</evidence>
<proteinExistence type="predicted"/>
<dbReference type="FunFam" id="3.40.50.300:FF:002884">
    <property type="entry name" value="ATP-dependent DNA helicase"/>
    <property type="match status" value="1"/>
</dbReference>